<reference evidence="3" key="1">
    <citation type="journal article" date="2014" name="Int. J. Syst. Evol. Microbiol.">
        <title>Complete genome sequence of Corynebacterium casei LMG S-19264T (=DSM 44701T), isolated from a smear-ripened cheese.</title>
        <authorList>
            <consortium name="US DOE Joint Genome Institute (JGI-PGF)"/>
            <person name="Walter F."/>
            <person name="Albersmeier A."/>
            <person name="Kalinowski J."/>
            <person name="Ruckert C."/>
        </authorList>
    </citation>
    <scope>NUCLEOTIDE SEQUENCE</scope>
    <source>
        <strain evidence="3">CGMCC 1.12921</strain>
    </source>
</reference>
<dbReference type="PANTHER" id="PTHR11820:SF90">
    <property type="entry name" value="FLUTATHIONE S-TRANSFERASE"/>
    <property type="match status" value="1"/>
</dbReference>
<accession>A0A8J2V2V8</accession>
<dbReference type="EMBL" id="BMGH01000001">
    <property type="protein sequence ID" value="GGD07972.1"/>
    <property type="molecule type" value="Genomic_DNA"/>
</dbReference>
<proteinExistence type="predicted"/>
<keyword evidence="3" id="KW-0378">Hydrolase</keyword>
<name>A0A8J2V2V8_9PROT</name>
<dbReference type="Proteomes" id="UP000613582">
    <property type="component" value="Unassembled WGS sequence"/>
</dbReference>
<dbReference type="PANTHER" id="PTHR11820">
    <property type="entry name" value="ACYLPYRUVASE"/>
    <property type="match status" value="1"/>
</dbReference>
<keyword evidence="4" id="KW-1185">Reference proteome</keyword>
<evidence type="ECO:0000313" key="4">
    <source>
        <dbReference type="Proteomes" id="UP000613582"/>
    </source>
</evidence>
<dbReference type="InterPro" id="IPR011234">
    <property type="entry name" value="Fumarylacetoacetase-like_C"/>
</dbReference>
<sequence length="203" mass="21395">MPVTGGGLFPVRRIFCVGKNYADHQAEMGDAKGTPPVFFTKPADAVCSGGDIPFPLATQDLHYEAELVVALGQGGAVYGYAAGCDLTRRDLQAAAKKTGAPWDTAKALDNGAVIGPITPLEACGDLREAAIRLSVNGERRQDGRLSQMIWPVTEIIDNLSAYFELQAGDLIYTGTPSGVGAIARGDRVTVSIDVLEPVSFTLV</sequence>
<evidence type="ECO:0000256" key="1">
    <source>
        <dbReference type="ARBA" id="ARBA00022723"/>
    </source>
</evidence>
<dbReference type="Gene3D" id="3.90.850.10">
    <property type="entry name" value="Fumarylacetoacetase-like, C-terminal domain"/>
    <property type="match status" value="1"/>
</dbReference>
<keyword evidence="1" id="KW-0479">Metal-binding</keyword>
<evidence type="ECO:0000259" key="2">
    <source>
        <dbReference type="Pfam" id="PF01557"/>
    </source>
</evidence>
<feature type="domain" description="Fumarylacetoacetase-like C-terminal" evidence="2">
    <location>
        <begin position="14"/>
        <end position="195"/>
    </location>
</feature>
<dbReference type="GO" id="GO:0046872">
    <property type="term" value="F:metal ion binding"/>
    <property type="evidence" value="ECO:0007669"/>
    <property type="project" value="UniProtKB-KW"/>
</dbReference>
<dbReference type="Pfam" id="PF01557">
    <property type="entry name" value="FAA_hydrolase"/>
    <property type="match status" value="1"/>
</dbReference>
<dbReference type="AlphaFoldDB" id="A0A8J2V2V8"/>
<gene>
    <name evidence="3" type="ORF">GCM10011342_16070</name>
</gene>
<protein>
    <submittedName>
        <fullName evidence="3">Fumarylacetoacetate (FAA) hydrolase</fullName>
    </submittedName>
</protein>
<comment type="caution">
    <text evidence="3">The sequence shown here is derived from an EMBL/GenBank/DDBJ whole genome shotgun (WGS) entry which is preliminary data.</text>
</comment>
<dbReference type="SUPFAM" id="SSF56529">
    <property type="entry name" value="FAH"/>
    <property type="match status" value="1"/>
</dbReference>
<organism evidence="3 4">
    <name type="scientific">Aquisalinus flavus</name>
    <dbReference type="NCBI Taxonomy" id="1526572"/>
    <lineage>
        <taxon>Bacteria</taxon>
        <taxon>Pseudomonadati</taxon>
        <taxon>Pseudomonadota</taxon>
        <taxon>Alphaproteobacteria</taxon>
        <taxon>Parvularculales</taxon>
        <taxon>Parvularculaceae</taxon>
        <taxon>Aquisalinus</taxon>
    </lineage>
</organism>
<dbReference type="GO" id="GO:0018773">
    <property type="term" value="F:acetylpyruvate hydrolase activity"/>
    <property type="evidence" value="ECO:0007669"/>
    <property type="project" value="TreeGrafter"/>
</dbReference>
<evidence type="ECO:0000313" key="3">
    <source>
        <dbReference type="EMBL" id="GGD07972.1"/>
    </source>
</evidence>
<reference evidence="3" key="2">
    <citation type="submission" date="2020-09" db="EMBL/GenBank/DDBJ databases">
        <authorList>
            <person name="Sun Q."/>
            <person name="Zhou Y."/>
        </authorList>
    </citation>
    <scope>NUCLEOTIDE SEQUENCE</scope>
    <source>
        <strain evidence="3">CGMCC 1.12921</strain>
    </source>
</reference>
<dbReference type="InterPro" id="IPR036663">
    <property type="entry name" value="Fumarylacetoacetase_C_sf"/>
</dbReference>